<keyword evidence="2" id="KW-1003">Cell membrane</keyword>
<feature type="transmembrane region" description="Helical" evidence="6">
    <location>
        <begin position="86"/>
        <end position="111"/>
    </location>
</feature>
<dbReference type="InterPro" id="IPR032816">
    <property type="entry name" value="VTT_dom"/>
</dbReference>
<dbReference type="InterPro" id="IPR015414">
    <property type="entry name" value="TMEM64"/>
</dbReference>
<keyword evidence="4 6" id="KW-1133">Transmembrane helix</keyword>
<feature type="transmembrane region" description="Helical" evidence="6">
    <location>
        <begin position="171"/>
        <end position="191"/>
    </location>
</feature>
<dbReference type="PANTHER" id="PTHR12677">
    <property type="entry name" value="GOLGI APPARATUS MEMBRANE PROTEIN TVP38-RELATED"/>
    <property type="match status" value="1"/>
</dbReference>
<comment type="subcellular location">
    <subcellularLocation>
        <location evidence="1">Cell membrane</location>
        <topology evidence="1">Multi-pass membrane protein</topology>
    </subcellularLocation>
</comment>
<keyword evidence="9" id="KW-1185">Reference proteome</keyword>
<evidence type="ECO:0000313" key="9">
    <source>
        <dbReference type="Proteomes" id="UP000244005"/>
    </source>
</evidence>
<dbReference type="EMBL" id="KZ772833">
    <property type="protein sequence ID" value="PTQ28466.1"/>
    <property type="molecule type" value="Genomic_DNA"/>
</dbReference>
<dbReference type="GO" id="GO:0016020">
    <property type="term" value="C:membrane"/>
    <property type="evidence" value="ECO:0000318"/>
    <property type="project" value="GO_Central"/>
</dbReference>
<keyword evidence="3 6" id="KW-0812">Transmembrane</keyword>
<dbReference type="Gramene" id="Mp6g00010.1">
    <property type="protein sequence ID" value="Mp6g00010.1.cds"/>
    <property type="gene ID" value="Mp6g00010"/>
</dbReference>
<name>A0A2R6W3P0_MARPO</name>
<evidence type="ECO:0000256" key="4">
    <source>
        <dbReference type="ARBA" id="ARBA00022989"/>
    </source>
</evidence>
<organism evidence="8 9">
    <name type="scientific">Marchantia polymorpha</name>
    <name type="common">Common liverwort</name>
    <name type="synonym">Marchantia aquatica</name>
    <dbReference type="NCBI Taxonomy" id="3197"/>
    <lineage>
        <taxon>Eukaryota</taxon>
        <taxon>Viridiplantae</taxon>
        <taxon>Streptophyta</taxon>
        <taxon>Embryophyta</taxon>
        <taxon>Marchantiophyta</taxon>
        <taxon>Marchantiopsida</taxon>
        <taxon>Marchantiidae</taxon>
        <taxon>Marchantiales</taxon>
        <taxon>Marchantiaceae</taxon>
        <taxon>Marchantia</taxon>
    </lineage>
</organism>
<evidence type="ECO:0000256" key="1">
    <source>
        <dbReference type="ARBA" id="ARBA00004651"/>
    </source>
</evidence>
<evidence type="ECO:0000259" key="7">
    <source>
        <dbReference type="Pfam" id="PF09335"/>
    </source>
</evidence>
<keyword evidence="5 6" id="KW-0472">Membrane</keyword>
<feature type="transmembrane region" description="Helical" evidence="6">
    <location>
        <begin position="212"/>
        <end position="233"/>
    </location>
</feature>
<dbReference type="AlphaFoldDB" id="A0A2R6W3P0"/>
<gene>
    <name evidence="8" type="ORF">MARPO_0163s0019</name>
</gene>
<evidence type="ECO:0000256" key="2">
    <source>
        <dbReference type="ARBA" id="ARBA00022475"/>
    </source>
</evidence>
<proteinExistence type="predicted"/>
<accession>A0A2R6W3P0</accession>
<reference evidence="8" key="2">
    <citation type="submission" date="2017-12" db="EMBL/GenBank/DDBJ databases">
        <title>WGS assembly of Marchantia polymorpha.</title>
        <authorList>
            <person name="Bowman J.L."/>
            <person name="Kohchi T."/>
            <person name="Yamato K.T."/>
            <person name="Jenkins J."/>
            <person name="Shu S."/>
            <person name="Ishizaki K."/>
            <person name="Yamaoka S."/>
            <person name="Nishihama R."/>
            <person name="Nakamura Y."/>
            <person name="Berger F."/>
            <person name="Adam C."/>
            <person name="Aki S.S."/>
            <person name="Althoff F."/>
            <person name="Araki T."/>
            <person name="Arteaga-Vazquez M.A."/>
            <person name="Balasubrmanian S."/>
            <person name="Bauer D."/>
            <person name="Boehm C.R."/>
            <person name="Briginshaw L."/>
            <person name="Caballero-Perez J."/>
            <person name="Catarino B."/>
            <person name="Chen F."/>
            <person name="Chiyoda S."/>
            <person name="Chovatia M."/>
            <person name="Davies K.M."/>
            <person name="Delmans M."/>
            <person name="Demura T."/>
            <person name="Dierschke T."/>
            <person name="Dolan L."/>
            <person name="Dorantes-Acosta A.E."/>
            <person name="Eklund D.M."/>
            <person name="Florent S.N."/>
            <person name="Flores-Sandoval E."/>
            <person name="Fujiyama A."/>
            <person name="Fukuzawa H."/>
            <person name="Galik B."/>
            <person name="Grimanelli D."/>
            <person name="Grimwood J."/>
            <person name="Grossniklaus U."/>
            <person name="Hamada T."/>
            <person name="Haseloff J."/>
            <person name="Hetherington A.J."/>
            <person name="Higo A."/>
            <person name="Hirakawa Y."/>
            <person name="Hundley H.N."/>
            <person name="Ikeda Y."/>
            <person name="Inoue K."/>
            <person name="Inoue S."/>
            <person name="Ishida S."/>
            <person name="Jia Q."/>
            <person name="Kakita M."/>
            <person name="Kanazawa T."/>
            <person name="Kawai Y."/>
            <person name="Kawashima T."/>
            <person name="Kennedy M."/>
            <person name="Kinose K."/>
            <person name="Kinoshita T."/>
            <person name="Kohara Y."/>
            <person name="Koide E."/>
            <person name="Komatsu K."/>
            <person name="Kopischke S."/>
            <person name="Kubo M."/>
            <person name="Kyozuka J."/>
            <person name="Lagercrantz U."/>
            <person name="Lin S.S."/>
            <person name="Lindquist E."/>
            <person name="Lipzen A.M."/>
            <person name="Lu C."/>
            <person name="Luna E.D."/>
            <person name="Martienssen R.A."/>
            <person name="Minamino N."/>
            <person name="Mizutani M."/>
            <person name="Mizutani M."/>
            <person name="Mochizuki N."/>
            <person name="Monte I."/>
            <person name="Mosher R."/>
            <person name="Nagasaki H."/>
            <person name="Nakagami H."/>
            <person name="Naramoto S."/>
            <person name="Nishitani K."/>
            <person name="Ohtani M."/>
            <person name="Okamoto T."/>
            <person name="Okumura M."/>
            <person name="Phillips J."/>
            <person name="Pollak B."/>
            <person name="Reinders A."/>
            <person name="Roevekamp M."/>
            <person name="Sano R."/>
            <person name="Sawa S."/>
            <person name="Schmid M.W."/>
            <person name="Shirakawa M."/>
            <person name="Solano R."/>
            <person name="Spunde A."/>
            <person name="Suetsugu N."/>
            <person name="Sugano S."/>
            <person name="Sugiyama A."/>
            <person name="Sun R."/>
            <person name="Suzuki Y."/>
            <person name="Takenaka M."/>
            <person name="Takezawa D."/>
            <person name="Tomogane H."/>
            <person name="Tsuzuki M."/>
            <person name="Ueda T."/>
            <person name="Umeda M."/>
            <person name="Ward J.M."/>
            <person name="Watanabe Y."/>
            <person name="Yazaki K."/>
            <person name="Yokoyama R."/>
            <person name="Yoshitake Y."/>
            <person name="Yotsui I."/>
            <person name="Zachgo S."/>
            <person name="Schmutz J."/>
        </authorList>
    </citation>
    <scope>NUCLEOTIDE SEQUENCE [LARGE SCALE GENOMIC DNA]</scope>
    <source>
        <strain evidence="8">Tak-1</strain>
    </source>
</reference>
<protein>
    <recommendedName>
        <fullName evidence="7">VTT domain-containing protein</fullName>
    </recommendedName>
</protein>
<sequence length="305" mass="33323">MEWGLETKLTMAPNWAAVWRILVILVMLAAVSAACMLLPVEQMLREFIIWVQKDVGPWGPLMLALAYIPCTVFAVPASILTLGGGYLFGLFVGFITDSIGSTLGAIAAFLVGRTVGRSYVTSKLKDYPQFQAIAIAIERSGFKIVLLLRMVPLLPFNVLNYLLSVTPMSVYTYSLASWIGMMPLTLIFVYVGTTIKDITDINHGGHFTPGRWLMICAGLGTSVVVVILVTRIAKDALQRAVEEADVKVDEIIVASDPLIAADPFMELQQPLVTLMTGALPCKLETGLSRGHKWNMSFGKSRLHCA</sequence>
<reference evidence="9" key="1">
    <citation type="journal article" date="2017" name="Cell">
        <title>Insights into land plant evolution garnered from the Marchantia polymorpha genome.</title>
        <authorList>
            <person name="Bowman J.L."/>
            <person name="Kohchi T."/>
            <person name="Yamato K.T."/>
            <person name="Jenkins J."/>
            <person name="Shu S."/>
            <person name="Ishizaki K."/>
            <person name="Yamaoka S."/>
            <person name="Nishihama R."/>
            <person name="Nakamura Y."/>
            <person name="Berger F."/>
            <person name="Adam C."/>
            <person name="Aki S.S."/>
            <person name="Althoff F."/>
            <person name="Araki T."/>
            <person name="Arteaga-Vazquez M.A."/>
            <person name="Balasubrmanian S."/>
            <person name="Barry K."/>
            <person name="Bauer D."/>
            <person name="Boehm C.R."/>
            <person name="Briginshaw L."/>
            <person name="Caballero-Perez J."/>
            <person name="Catarino B."/>
            <person name="Chen F."/>
            <person name="Chiyoda S."/>
            <person name="Chovatia M."/>
            <person name="Davies K.M."/>
            <person name="Delmans M."/>
            <person name="Demura T."/>
            <person name="Dierschke T."/>
            <person name="Dolan L."/>
            <person name="Dorantes-Acosta A.E."/>
            <person name="Eklund D.M."/>
            <person name="Florent S.N."/>
            <person name="Flores-Sandoval E."/>
            <person name="Fujiyama A."/>
            <person name="Fukuzawa H."/>
            <person name="Galik B."/>
            <person name="Grimanelli D."/>
            <person name="Grimwood J."/>
            <person name="Grossniklaus U."/>
            <person name="Hamada T."/>
            <person name="Haseloff J."/>
            <person name="Hetherington A.J."/>
            <person name="Higo A."/>
            <person name="Hirakawa Y."/>
            <person name="Hundley H.N."/>
            <person name="Ikeda Y."/>
            <person name="Inoue K."/>
            <person name="Inoue S.I."/>
            <person name="Ishida S."/>
            <person name="Jia Q."/>
            <person name="Kakita M."/>
            <person name="Kanazawa T."/>
            <person name="Kawai Y."/>
            <person name="Kawashima T."/>
            <person name="Kennedy M."/>
            <person name="Kinose K."/>
            <person name="Kinoshita T."/>
            <person name="Kohara Y."/>
            <person name="Koide E."/>
            <person name="Komatsu K."/>
            <person name="Kopischke S."/>
            <person name="Kubo M."/>
            <person name="Kyozuka J."/>
            <person name="Lagercrantz U."/>
            <person name="Lin S.S."/>
            <person name="Lindquist E."/>
            <person name="Lipzen A.M."/>
            <person name="Lu C.W."/>
            <person name="De Luna E."/>
            <person name="Martienssen R.A."/>
            <person name="Minamino N."/>
            <person name="Mizutani M."/>
            <person name="Mizutani M."/>
            <person name="Mochizuki N."/>
            <person name="Monte I."/>
            <person name="Mosher R."/>
            <person name="Nagasaki H."/>
            <person name="Nakagami H."/>
            <person name="Naramoto S."/>
            <person name="Nishitani K."/>
            <person name="Ohtani M."/>
            <person name="Okamoto T."/>
            <person name="Okumura M."/>
            <person name="Phillips J."/>
            <person name="Pollak B."/>
            <person name="Reinders A."/>
            <person name="Rovekamp M."/>
            <person name="Sano R."/>
            <person name="Sawa S."/>
            <person name="Schmid M.W."/>
            <person name="Shirakawa M."/>
            <person name="Solano R."/>
            <person name="Spunde A."/>
            <person name="Suetsugu N."/>
            <person name="Sugano S."/>
            <person name="Sugiyama A."/>
            <person name="Sun R."/>
            <person name="Suzuki Y."/>
            <person name="Takenaka M."/>
            <person name="Takezawa D."/>
            <person name="Tomogane H."/>
            <person name="Tsuzuki M."/>
            <person name="Ueda T."/>
            <person name="Umeda M."/>
            <person name="Ward J.M."/>
            <person name="Watanabe Y."/>
            <person name="Yazaki K."/>
            <person name="Yokoyama R."/>
            <person name="Yoshitake Y."/>
            <person name="Yotsui I."/>
            <person name="Zachgo S."/>
            <person name="Schmutz J."/>
        </authorList>
    </citation>
    <scope>NUCLEOTIDE SEQUENCE [LARGE SCALE GENOMIC DNA]</scope>
    <source>
        <strain evidence="9">Tak-1</strain>
    </source>
</reference>
<dbReference type="GO" id="GO:0005886">
    <property type="term" value="C:plasma membrane"/>
    <property type="evidence" value="ECO:0007669"/>
    <property type="project" value="UniProtKB-SubCell"/>
</dbReference>
<dbReference type="Pfam" id="PF09335">
    <property type="entry name" value="VTT_dom"/>
    <property type="match status" value="1"/>
</dbReference>
<dbReference type="PANTHER" id="PTHR12677:SF24">
    <property type="entry name" value="OS07G0655900 PROTEIN"/>
    <property type="match status" value="1"/>
</dbReference>
<dbReference type="EMBL" id="KZ772833">
    <property type="protein sequence ID" value="PTQ28467.1"/>
    <property type="molecule type" value="Genomic_DNA"/>
</dbReference>
<evidence type="ECO:0000256" key="5">
    <source>
        <dbReference type="ARBA" id="ARBA00023136"/>
    </source>
</evidence>
<feature type="domain" description="VTT" evidence="7">
    <location>
        <begin position="75"/>
        <end position="193"/>
    </location>
</feature>
<dbReference type="OrthoDB" id="166803at2759"/>
<evidence type="ECO:0000313" key="8">
    <source>
        <dbReference type="EMBL" id="PTQ28467.1"/>
    </source>
</evidence>
<evidence type="ECO:0000256" key="3">
    <source>
        <dbReference type="ARBA" id="ARBA00022692"/>
    </source>
</evidence>
<dbReference type="Proteomes" id="UP000244005">
    <property type="component" value="Unassembled WGS sequence"/>
</dbReference>
<evidence type="ECO:0000256" key="6">
    <source>
        <dbReference type="SAM" id="Phobius"/>
    </source>
</evidence>
<feature type="transmembrane region" description="Helical" evidence="6">
    <location>
        <begin position="61"/>
        <end position="80"/>
    </location>
</feature>
<feature type="transmembrane region" description="Helical" evidence="6">
    <location>
        <begin position="17"/>
        <end position="40"/>
    </location>
</feature>